<gene>
    <name evidence="1" type="ORF">T440DRAFT_467606</name>
</gene>
<organism evidence="1 2">
    <name type="scientific">Plenodomus tracheiphilus IPT5</name>
    <dbReference type="NCBI Taxonomy" id="1408161"/>
    <lineage>
        <taxon>Eukaryota</taxon>
        <taxon>Fungi</taxon>
        <taxon>Dikarya</taxon>
        <taxon>Ascomycota</taxon>
        <taxon>Pezizomycotina</taxon>
        <taxon>Dothideomycetes</taxon>
        <taxon>Pleosporomycetidae</taxon>
        <taxon>Pleosporales</taxon>
        <taxon>Pleosporineae</taxon>
        <taxon>Leptosphaeriaceae</taxon>
        <taxon>Plenodomus</taxon>
    </lineage>
</organism>
<dbReference type="Proteomes" id="UP000799423">
    <property type="component" value="Unassembled WGS sequence"/>
</dbReference>
<evidence type="ECO:0000313" key="2">
    <source>
        <dbReference type="Proteomes" id="UP000799423"/>
    </source>
</evidence>
<protein>
    <submittedName>
        <fullName evidence="1">Uncharacterized protein</fullName>
    </submittedName>
</protein>
<sequence length="523" mass="59225">MPSSHINDLPEELLELILRNAKEIGDPTKFGNSLLTCRKWHRIGLGLYPALGFATAVVLESKFRCNLVPDDVSNLIQYLELRFNLELPSRLYLSSLKSLTIHVQHKRNTSLHTLPRNSNLIGSLRDVFSVTGRLTTFSLHFSDGWDFPNLDVPAVPQRWLARIVGMLPDSVIDLEVDSAGTDISLCPEVQTDEEDHLCCQISKILTRLRHLRLRIGHVCNTILGHGFADLNDDTAASCDQNIQGDYKGAVKTLILQWHMRSLTIWLPWGSTLDSETPFSRACTALLDPHIRNSTVILIIQQTDLYCRERRTITMPGLPLCNKFTWTPHTNVSPSIRHALPDFRFATICGYSEVGRRRPSTKRTMASRTGPGRHYCQECAIIRDAPKRLFFQSSTFSPPPEPDTTTSHTYIALQTIENMLSWSTNMHSSYRYPLSQADKPNKPFWKGPDLWACQFPNCGVRSKSLVHLRGHQMYKHEEHTSSGRVRCPSTGCDWVGSIKDGGVYEVHLLGHHLGPCPKWYLHDS</sequence>
<dbReference type="AlphaFoldDB" id="A0A6A7B8Y8"/>
<accession>A0A6A7B8Y8</accession>
<keyword evidence="2" id="KW-1185">Reference proteome</keyword>
<dbReference type="OrthoDB" id="4192220at2759"/>
<name>A0A6A7B8Y8_9PLEO</name>
<dbReference type="EMBL" id="MU006301">
    <property type="protein sequence ID" value="KAF2851843.1"/>
    <property type="molecule type" value="Genomic_DNA"/>
</dbReference>
<reference evidence="1" key="1">
    <citation type="submission" date="2020-01" db="EMBL/GenBank/DDBJ databases">
        <authorList>
            <consortium name="DOE Joint Genome Institute"/>
            <person name="Haridas S."/>
            <person name="Albert R."/>
            <person name="Binder M."/>
            <person name="Bloem J."/>
            <person name="Labutti K."/>
            <person name="Salamov A."/>
            <person name="Andreopoulos B."/>
            <person name="Baker S.E."/>
            <person name="Barry K."/>
            <person name="Bills G."/>
            <person name="Bluhm B.H."/>
            <person name="Cannon C."/>
            <person name="Castanera R."/>
            <person name="Culley D.E."/>
            <person name="Daum C."/>
            <person name="Ezra D."/>
            <person name="Gonzalez J.B."/>
            <person name="Henrissat B."/>
            <person name="Kuo A."/>
            <person name="Liang C."/>
            <person name="Lipzen A."/>
            <person name="Lutzoni F."/>
            <person name="Magnuson J."/>
            <person name="Mondo S."/>
            <person name="Nolan M."/>
            <person name="Ohm R."/>
            <person name="Pangilinan J."/>
            <person name="Park H.-J."/>
            <person name="Ramirez L."/>
            <person name="Alfaro M."/>
            <person name="Sun H."/>
            <person name="Tritt A."/>
            <person name="Yoshinaga Y."/>
            <person name="Zwiers L.-H."/>
            <person name="Turgeon B.G."/>
            <person name="Goodwin S.B."/>
            <person name="Spatafora J.W."/>
            <person name="Crous P.W."/>
            <person name="Grigoriev I.V."/>
        </authorList>
    </citation>
    <scope>NUCLEOTIDE SEQUENCE</scope>
    <source>
        <strain evidence="1">IPT5</strain>
    </source>
</reference>
<proteinExistence type="predicted"/>
<evidence type="ECO:0000313" key="1">
    <source>
        <dbReference type="EMBL" id="KAF2851843.1"/>
    </source>
</evidence>